<dbReference type="EMBL" id="PZQS01000006">
    <property type="protein sequence ID" value="PVD28574.1"/>
    <property type="molecule type" value="Genomic_DNA"/>
</dbReference>
<proteinExistence type="inferred from homology"/>
<evidence type="ECO:0000256" key="3">
    <source>
        <dbReference type="ARBA" id="ARBA00022553"/>
    </source>
</evidence>
<organism evidence="6 7">
    <name type="scientific">Pomacea canaliculata</name>
    <name type="common">Golden apple snail</name>
    <dbReference type="NCBI Taxonomy" id="400727"/>
    <lineage>
        <taxon>Eukaryota</taxon>
        <taxon>Metazoa</taxon>
        <taxon>Spiralia</taxon>
        <taxon>Lophotrochozoa</taxon>
        <taxon>Mollusca</taxon>
        <taxon>Gastropoda</taxon>
        <taxon>Caenogastropoda</taxon>
        <taxon>Architaenioglossa</taxon>
        <taxon>Ampullarioidea</taxon>
        <taxon>Ampullariidae</taxon>
        <taxon>Pomacea</taxon>
    </lineage>
</organism>
<dbReference type="PANTHER" id="PTHR14150">
    <property type="entry name" value="U3 SMALL NUCLEOLAR RNA-ASSOCIATED PROTEIN 14"/>
    <property type="match status" value="1"/>
</dbReference>
<dbReference type="GO" id="GO:0032040">
    <property type="term" value="C:small-subunit processome"/>
    <property type="evidence" value="ECO:0007669"/>
    <property type="project" value="InterPro"/>
</dbReference>
<protein>
    <recommendedName>
        <fullName evidence="8">U3 small nucleolar RNA-associated protein 14 homolog A</fullName>
    </recommendedName>
</protein>
<accession>A0A2T7P574</accession>
<dbReference type="PANTHER" id="PTHR14150:SF12">
    <property type="entry name" value="U3 SMALL NUCLEOLAR RNA-ASSOCIATED PROTEIN 14 HOMOLOG A"/>
    <property type="match status" value="1"/>
</dbReference>
<evidence type="ECO:0000256" key="4">
    <source>
        <dbReference type="ARBA" id="ARBA00023242"/>
    </source>
</evidence>
<dbReference type="GO" id="GO:0006364">
    <property type="term" value="P:rRNA processing"/>
    <property type="evidence" value="ECO:0007669"/>
    <property type="project" value="InterPro"/>
</dbReference>
<evidence type="ECO:0000256" key="5">
    <source>
        <dbReference type="SAM" id="MobiDB-lite"/>
    </source>
</evidence>
<comment type="similarity">
    <text evidence="2">Belongs to the UTP14 family.</text>
</comment>
<keyword evidence="7" id="KW-1185">Reference proteome</keyword>
<dbReference type="InterPro" id="IPR006709">
    <property type="entry name" value="SSU_processome_Utp14"/>
</dbReference>
<evidence type="ECO:0008006" key="8">
    <source>
        <dbReference type="Google" id="ProtNLM"/>
    </source>
</evidence>
<evidence type="ECO:0000256" key="1">
    <source>
        <dbReference type="ARBA" id="ARBA00004604"/>
    </source>
</evidence>
<dbReference type="AlphaFoldDB" id="A0A2T7P574"/>
<dbReference type="Pfam" id="PF04615">
    <property type="entry name" value="Utp14"/>
    <property type="match status" value="1"/>
</dbReference>
<comment type="caution">
    <text evidence="6">The sequence shown here is derived from an EMBL/GenBank/DDBJ whole genome shotgun (WGS) entry which is preliminary data.</text>
</comment>
<reference evidence="6 7" key="1">
    <citation type="submission" date="2018-04" db="EMBL/GenBank/DDBJ databases">
        <title>The genome of golden apple snail Pomacea canaliculata provides insight into stress tolerance and invasive adaptation.</title>
        <authorList>
            <person name="Liu C."/>
            <person name="Liu B."/>
            <person name="Ren Y."/>
            <person name="Zhang Y."/>
            <person name="Wang H."/>
            <person name="Li S."/>
            <person name="Jiang F."/>
            <person name="Yin L."/>
            <person name="Zhang G."/>
            <person name="Qian W."/>
            <person name="Fan W."/>
        </authorList>
    </citation>
    <scope>NUCLEOTIDE SEQUENCE [LARGE SCALE GENOMIC DNA]</scope>
    <source>
        <strain evidence="6">SZHN2017</strain>
        <tissue evidence="6">Muscle</tissue>
    </source>
</reference>
<dbReference type="OrthoDB" id="277439at2759"/>
<dbReference type="STRING" id="400727.A0A2T7P574"/>
<gene>
    <name evidence="6" type="ORF">C0Q70_11164</name>
</gene>
<name>A0A2T7P574_POMCA</name>
<dbReference type="Proteomes" id="UP000245119">
    <property type="component" value="Linkage Group LG6"/>
</dbReference>
<evidence type="ECO:0000256" key="2">
    <source>
        <dbReference type="ARBA" id="ARBA00007774"/>
    </source>
</evidence>
<evidence type="ECO:0000313" key="6">
    <source>
        <dbReference type="EMBL" id="PVD28574.1"/>
    </source>
</evidence>
<keyword evidence="3" id="KW-0597">Phosphoprotein</keyword>
<feature type="region of interest" description="Disordered" evidence="5">
    <location>
        <begin position="301"/>
        <end position="347"/>
    </location>
</feature>
<feature type="region of interest" description="Disordered" evidence="5">
    <location>
        <begin position="618"/>
        <end position="638"/>
    </location>
</feature>
<feature type="region of interest" description="Disordered" evidence="5">
    <location>
        <begin position="1"/>
        <end position="28"/>
    </location>
</feature>
<feature type="region of interest" description="Disordered" evidence="5">
    <location>
        <begin position="379"/>
        <end position="469"/>
    </location>
</feature>
<feature type="compositionally biased region" description="Basic and acidic residues" evidence="5">
    <location>
        <begin position="445"/>
        <end position="469"/>
    </location>
</feature>
<keyword evidence="4" id="KW-0539">Nucleus</keyword>
<feature type="compositionally biased region" description="Polar residues" evidence="5">
    <location>
        <begin position="325"/>
        <end position="338"/>
    </location>
</feature>
<sequence>MENIESDLPQDLPVIEGDTADDKNEEGDINDERHHAKLLDAISSLDGIKRVRHTLRTVPGKQASETIYQSGGITDKNPLLSELAGQLDQSASQGSLKRQLKVTTKHSKVSLAPLPKHEKEKIQRTVGYEKAVKEVSKWTSAVIDNRKARQLIFPLQRPSAKLVNAHVKFKPVTPFEKEIAEALKQRNPDHVIHKGKVFTPAEEKELAGMTLEEAKARRAELLRYRSMIYNKESKLRWQNKIKSKRYRRALKKEKLKKEQKELEELQRTDPEAFLEKFEQLNKDRIQRRQAVQDMIQKSKELTKKLHADEESDGEDTAGKWGDTGQGETTNNPWMQMPTTKLPEFSRPQAVQNIITDVNIESEDEEETEDEIQALFSNKKMQEEDSEVSQAKSMDNSHNGTKNVVKCAKSDKKNKMGGKVKQVKNKDAALEGSTGDDEDNLMDVGKSLDKTSKKSKQNDKKEKLKKANDERVSKKFLKEVPYEALQQVEDDESLIDIGLDRKTTLEQLEGEPGDMSGIFAHSDKQPSSDSTVLAGTVNDTSVRKSDEEYVDPNVLLSLNSKPVGKQTADIVIEGEDNIDDAEDAGRMTIMEAFEEDDVVAEFLEAKKQTVEEEKPKDIDLTLPGWGEWGGPGLQPSKKKRERFTIKAKEEKREDSRLGNVIISKKQNNAVLKHLVQKVPYPFKNAEEYAASLKTPVGREWNTENAFKTLTKPKIVTKLGTVIDPLDIWNKSDLMELAVDSFVQHELDTNGTARSRDENRDVICFAQSSS</sequence>
<evidence type="ECO:0000313" key="7">
    <source>
        <dbReference type="Proteomes" id="UP000245119"/>
    </source>
</evidence>
<comment type="subcellular location">
    <subcellularLocation>
        <location evidence="1">Nucleus</location>
        <location evidence="1">Nucleolus</location>
    </subcellularLocation>
</comment>
<feature type="compositionally biased region" description="Polar residues" evidence="5">
    <location>
        <begin position="387"/>
        <end position="401"/>
    </location>
</feature>